<gene>
    <name evidence="1" type="ORF">SAMN05216551_105300</name>
</gene>
<sequence length="54" mass="5790">MFPYQCTYVPAGRVPADLLNPTIRLQAANALAAALLTRAITGCDCVLEVERVAQ</sequence>
<dbReference type="STRING" id="1770053.SAMN05216551_105300"/>
<dbReference type="Proteomes" id="UP000243719">
    <property type="component" value="Unassembled WGS sequence"/>
</dbReference>
<dbReference type="AlphaFoldDB" id="A0A1H2PQK9"/>
<proteinExistence type="predicted"/>
<keyword evidence="2" id="KW-1185">Reference proteome</keyword>
<name>A0A1H2PQK9_9BURK</name>
<protein>
    <submittedName>
        <fullName evidence="1">Uncharacterized protein</fullName>
    </submittedName>
</protein>
<evidence type="ECO:0000313" key="2">
    <source>
        <dbReference type="Proteomes" id="UP000243719"/>
    </source>
</evidence>
<accession>A0A1H2PQK9</accession>
<dbReference type="EMBL" id="FNLO01000005">
    <property type="protein sequence ID" value="SDV48687.1"/>
    <property type="molecule type" value="Genomic_DNA"/>
</dbReference>
<reference evidence="2" key="1">
    <citation type="submission" date="2016-09" db="EMBL/GenBank/DDBJ databases">
        <authorList>
            <person name="Varghese N."/>
            <person name="Submissions S."/>
        </authorList>
    </citation>
    <scope>NUCLEOTIDE SEQUENCE [LARGE SCALE GENOMIC DNA]</scope>
    <source>
        <strain evidence="2">JS23</strain>
    </source>
</reference>
<organism evidence="1 2">
    <name type="scientific">Chitinasiproducens palmae</name>
    <dbReference type="NCBI Taxonomy" id="1770053"/>
    <lineage>
        <taxon>Bacteria</taxon>
        <taxon>Pseudomonadati</taxon>
        <taxon>Pseudomonadota</taxon>
        <taxon>Betaproteobacteria</taxon>
        <taxon>Burkholderiales</taxon>
        <taxon>Burkholderiaceae</taxon>
        <taxon>Chitinasiproducens</taxon>
    </lineage>
</organism>
<evidence type="ECO:0000313" key="1">
    <source>
        <dbReference type="EMBL" id="SDV48687.1"/>
    </source>
</evidence>